<dbReference type="PANTHER" id="PTHR30451">
    <property type="entry name" value="OUTER MEMBRANE USHER PROTEIN"/>
    <property type="match status" value="1"/>
</dbReference>
<gene>
    <name evidence="1" type="ORF">K3177_15255</name>
</gene>
<dbReference type="EMBL" id="JAIGNQ010000007">
    <property type="protein sequence ID" value="MBX7489863.1"/>
    <property type="molecule type" value="Genomic_DNA"/>
</dbReference>
<dbReference type="PANTHER" id="PTHR30451:SF5">
    <property type="entry name" value="SLR0019 PROTEIN"/>
    <property type="match status" value="1"/>
</dbReference>
<evidence type="ECO:0008006" key="3">
    <source>
        <dbReference type="Google" id="ProtNLM"/>
    </source>
</evidence>
<organism evidence="1 2">
    <name type="scientific">Qipengyuania pacifica</name>
    <dbReference type="NCBI Taxonomy" id="2860199"/>
    <lineage>
        <taxon>Bacteria</taxon>
        <taxon>Pseudomonadati</taxon>
        <taxon>Pseudomonadota</taxon>
        <taxon>Alphaproteobacteria</taxon>
        <taxon>Sphingomonadales</taxon>
        <taxon>Erythrobacteraceae</taxon>
        <taxon>Qipengyuania</taxon>
    </lineage>
</organism>
<proteinExistence type="predicted"/>
<evidence type="ECO:0000313" key="2">
    <source>
        <dbReference type="Proteomes" id="UP000776651"/>
    </source>
</evidence>
<dbReference type="RefSeq" id="WP_221598963.1">
    <property type="nucleotide sequence ID" value="NZ_JAIGNQ010000007.1"/>
</dbReference>
<comment type="caution">
    <text evidence="1">The sequence shown here is derived from an EMBL/GenBank/DDBJ whole genome shotgun (WGS) entry which is preliminary data.</text>
</comment>
<dbReference type="Proteomes" id="UP000776651">
    <property type="component" value="Unassembled WGS sequence"/>
</dbReference>
<sequence length="846" mass="90907">MISLASVLLPASSSIIGLHVLDLSANSHVTDRFIAEEIQSPAEEQSASSNVVRGTDLSGSLADELKAINTTGRNIPLGGPLIDNGFVLGQIDYLLRADGEIEFESEQLLGLIISRLRPDFASRLAQNLANRPTVSASELRALGLLLSYNPQTFAIELTLSVEQRPRQQISVSGAPPLAISEITPPAGVSGYVTILGNLDYVHKGFDPGFQNPNVLIDSAVRFNNFVLENEATLQDAFTRENTRLVYDELSRSMRFAGGDLRPVSRGFSGAAPIAGISAERIYADLDPQRNIQPRGQRSFTITQSSTVETFVNGVSVQQTRLQPGTYDIGDFPFAQGANDVRLVVRTDSGRESVVSFSIAFDRNLLAKGLSEFGVYAGVATPFSGRGRDYTSSPAASGFYRRGISETVTAGGNFQVGERGGVAGAEVVWASPIGTLGFDLAASRVDSVGTGYALNLGFEREFGTANTRRRSLIATYQFVSENFATADARTAVNLYSHEIGGTFSMGIARDHYVSADGFYSVGRARPDQYTARTTYGWRVNARMLFTAEASYQDRGSNREYGVRAALTLRLGARSTATAELDTRREGGRLSYQTSSGRGVGSFNAQTTVEYFDEQLAANGNITALLNRAEVGAAHSTSYSTDSRSIVDQRTSLRLGTSIAFADGEMALSRPIFDSFAIFAPHRTLDDAPVYLQPNDDEYTARSGMFGGAVATDLSAYAPQLLTYDVPDAPLGYDLGAGLAAILPPYRSGYIVNVGSDYSITFTGALLKSNGEPLSLTAALVYEVDAPNRPPVQAFTNRFGKFVAAGLRPGRWRAEAGFGDKLQTYTFEIPAGAEGLVRSEPLQPGDEQ</sequence>
<protein>
    <recommendedName>
        <fullName evidence="3">Fimbria/pilus outer membrane usher protein</fullName>
    </recommendedName>
</protein>
<dbReference type="InterPro" id="IPR000015">
    <property type="entry name" value="Fimb_usher"/>
</dbReference>
<accession>A0ABS7JKD3</accession>
<evidence type="ECO:0000313" key="1">
    <source>
        <dbReference type="EMBL" id="MBX7489863.1"/>
    </source>
</evidence>
<name>A0ABS7JKD3_9SPHN</name>
<reference evidence="1 2" key="1">
    <citation type="submission" date="2021-08" db="EMBL/GenBank/DDBJ databases">
        <title>Comparative Genomics Analysis of the Genus Qipengyuania Reveals Extensive Genetic Diversity and Metabolic Versatility, Including the Description of Fifteen Novel Species.</title>
        <authorList>
            <person name="Liu Y."/>
        </authorList>
    </citation>
    <scope>NUCLEOTIDE SEQUENCE [LARGE SCALE GENOMIC DNA]</scope>
    <source>
        <strain evidence="1 2">GH25</strain>
    </source>
</reference>
<keyword evidence="2" id="KW-1185">Reference proteome</keyword>
<dbReference type="Gene3D" id="2.60.40.3110">
    <property type="match status" value="1"/>
</dbReference>